<accession>A0A840XRY2</accession>
<proteinExistence type="predicted"/>
<sequence length="249" mass="26207">MITSLAGGRVLAEKHGATPPRVVALHGWGRDGGDFATILSGLDAVSIHLPGFGPAPAPETVWGTEDYADLVAEAIAAFAPVVIVAHSFGGRVAARLALRRPELVRGLVLTGVPLVRLAPASQPPLGFRLARWANRRGLLSDARMDALRDQRGSADYRAAQGVMRGIMVRAVNETYDDELAALAASTFPLRFVWGADDTAAPTEAGRIAAERAGAPFRVIPGAGHLLSGDLELAVREELLAMIAETEEPA</sequence>
<dbReference type="Gene3D" id="3.40.50.1820">
    <property type="entry name" value="alpha/beta hydrolase"/>
    <property type="match status" value="1"/>
</dbReference>
<name>A0A840XRY2_9MICO</name>
<evidence type="ECO:0000259" key="1">
    <source>
        <dbReference type="Pfam" id="PF12697"/>
    </source>
</evidence>
<protein>
    <submittedName>
        <fullName evidence="2">Pimeloyl-ACP methyl ester carboxylesterase</fullName>
    </submittedName>
</protein>
<dbReference type="PANTHER" id="PTHR43194">
    <property type="entry name" value="HYDROLASE ALPHA/BETA FOLD FAMILY"/>
    <property type="match status" value="1"/>
</dbReference>
<dbReference type="SUPFAM" id="SSF53474">
    <property type="entry name" value="alpha/beta-Hydrolases"/>
    <property type="match status" value="1"/>
</dbReference>
<dbReference type="InterPro" id="IPR000073">
    <property type="entry name" value="AB_hydrolase_1"/>
</dbReference>
<gene>
    <name evidence="2" type="ORF">BJ959_002175</name>
</gene>
<reference evidence="2 3" key="1">
    <citation type="submission" date="2020-08" db="EMBL/GenBank/DDBJ databases">
        <title>Sequencing the genomes of 1000 actinobacteria strains.</title>
        <authorList>
            <person name="Klenk H.-P."/>
        </authorList>
    </citation>
    <scope>NUCLEOTIDE SEQUENCE [LARGE SCALE GENOMIC DNA]</scope>
    <source>
        <strain evidence="2 3">DSM 23889</strain>
    </source>
</reference>
<dbReference type="GO" id="GO:0003824">
    <property type="term" value="F:catalytic activity"/>
    <property type="evidence" value="ECO:0007669"/>
    <property type="project" value="UniProtKB-ARBA"/>
</dbReference>
<evidence type="ECO:0000313" key="3">
    <source>
        <dbReference type="Proteomes" id="UP000552883"/>
    </source>
</evidence>
<organism evidence="2 3">
    <name type="scientific">Microcella frigidaquae</name>
    <dbReference type="NCBI Taxonomy" id="424758"/>
    <lineage>
        <taxon>Bacteria</taxon>
        <taxon>Bacillati</taxon>
        <taxon>Actinomycetota</taxon>
        <taxon>Actinomycetes</taxon>
        <taxon>Micrococcales</taxon>
        <taxon>Microbacteriaceae</taxon>
        <taxon>Microcella</taxon>
    </lineage>
</organism>
<dbReference type="AlphaFoldDB" id="A0A840XRY2"/>
<comment type="caution">
    <text evidence="2">The sequence shown here is derived from an EMBL/GenBank/DDBJ whole genome shotgun (WGS) entry which is preliminary data.</text>
</comment>
<keyword evidence="3" id="KW-1185">Reference proteome</keyword>
<dbReference type="InterPro" id="IPR050228">
    <property type="entry name" value="Carboxylesterase_BioH"/>
</dbReference>
<dbReference type="RefSeq" id="WP_165878978.1">
    <property type="nucleotide sequence ID" value="NZ_BAAANZ010000003.1"/>
</dbReference>
<dbReference type="PANTHER" id="PTHR43194:SF2">
    <property type="entry name" value="PEROXISOMAL MEMBRANE PROTEIN LPX1"/>
    <property type="match status" value="1"/>
</dbReference>
<feature type="domain" description="AB hydrolase-1" evidence="1">
    <location>
        <begin position="22"/>
        <end position="226"/>
    </location>
</feature>
<dbReference type="Pfam" id="PF12697">
    <property type="entry name" value="Abhydrolase_6"/>
    <property type="match status" value="1"/>
</dbReference>
<evidence type="ECO:0000313" key="2">
    <source>
        <dbReference type="EMBL" id="MBB5618679.1"/>
    </source>
</evidence>
<dbReference type="PRINTS" id="PR00111">
    <property type="entry name" value="ABHYDROLASE"/>
</dbReference>
<dbReference type="Proteomes" id="UP000552883">
    <property type="component" value="Unassembled WGS sequence"/>
</dbReference>
<dbReference type="EMBL" id="JACHBS010000001">
    <property type="protein sequence ID" value="MBB5618679.1"/>
    <property type="molecule type" value="Genomic_DNA"/>
</dbReference>
<dbReference type="InterPro" id="IPR029058">
    <property type="entry name" value="AB_hydrolase_fold"/>
</dbReference>